<keyword evidence="4" id="KW-1185">Reference proteome</keyword>
<evidence type="ECO:0000259" key="2">
    <source>
        <dbReference type="Pfam" id="PF02311"/>
    </source>
</evidence>
<gene>
    <name evidence="3" type="ORF">IQ22_03646</name>
</gene>
<reference evidence="3 4" key="1">
    <citation type="journal article" date="2015" name="Stand. Genomic Sci.">
        <title>Genomic Encyclopedia of Bacterial and Archaeal Type Strains, Phase III: the genomes of soil and plant-associated and newly described type strains.</title>
        <authorList>
            <person name="Whitman W.B."/>
            <person name="Woyke T."/>
            <person name="Klenk H.P."/>
            <person name="Zhou Y."/>
            <person name="Lilburn T.G."/>
            <person name="Beck B.J."/>
            <person name="De Vos P."/>
            <person name="Vandamme P."/>
            <person name="Eisen J.A."/>
            <person name="Garrity G."/>
            <person name="Hugenholtz P."/>
            <person name="Kyrpides N.C."/>
        </authorList>
    </citation>
    <scope>NUCLEOTIDE SEQUENCE [LARGE SCALE GENOMIC DNA]</scope>
    <source>
        <strain evidence="3 4">CGMCC 1.6858</strain>
    </source>
</reference>
<feature type="domain" description="AraC-type arabinose-binding/dimerisation" evidence="2">
    <location>
        <begin position="37"/>
        <end position="123"/>
    </location>
</feature>
<evidence type="ECO:0000313" key="3">
    <source>
        <dbReference type="EMBL" id="TWI50947.1"/>
    </source>
</evidence>
<evidence type="ECO:0000313" key="4">
    <source>
        <dbReference type="Proteomes" id="UP000316905"/>
    </source>
</evidence>
<keyword evidence="1" id="KW-0238">DNA-binding</keyword>
<dbReference type="EMBL" id="VLKY01000013">
    <property type="protein sequence ID" value="TWI50947.1"/>
    <property type="molecule type" value="Genomic_DNA"/>
</dbReference>
<dbReference type="Proteomes" id="UP000316905">
    <property type="component" value="Unassembled WGS sequence"/>
</dbReference>
<sequence length="135" mass="15014">MSSIGQDPALRTQIPLLTALPRPVYARVESLARGSWTPWHSHPWAQLSYAITGVLSVRTRAGSFIAPPQSAVWIPAGLEHEVRSSAQAEMRSLYLDDSVVTGDTSRCRVLEVSLLLRELIRLFTSFPHDYDEAGR</sequence>
<name>A0A562Q2P8_9PSED</name>
<protein>
    <submittedName>
        <fullName evidence="3">AraC-like protein</fullName>
    </submittedName>
</protein>
<dbReference type="InterPro" id="IPR011051">
    <property type="entry name" value="RmlC_Cupin_sf"/>
</dbReference>
<comment type="caution">
    <text evidence="3">The sequence shown here is derived from an EMBL/GenBank/DDBJ whole genome shotgun (WGS) entry which is preliminary data.</text>
</comment>
<dbReference type="InterPro" id="IPR014710">
    <property type="entry name" value="RmlC-like_jellyroll"/>
</dbReference>
<accession>A0A562Q2P8</accession>
<dbReference type="Pfam" id="PF02311">
    <property type="entry name" value="AraC_binding"/>
    <property type="match status" value="1"/>
</dbReference>
<dbReference type="SUPFAM" id="SSF51182">
    <property type="entry name" value="RmlC-like cupins"/>
    <property type="match status" value="1"/>
</dbReference>
<organism evidence="3 4">
    <name type="scientific">Pseudomonas duriflava</name>
    <dbReference type="NCBI Taxonomy" id="459528"/>
    <lineage>
        <taxon>Bacteria</taxon>
        <taxon>Pseudomonadati</taxon>
        <taxon>Pseudomonadota</taxon>
        <taxon>Gammaproteobacteria</taxon>
        <taxon>Pseudomonadales</taxon>
        <taxon>Pseudomonadaceae</taxon>
        <taxon>Pseudomonas</taxon>
    </lineage>
</organism>
<dbReference type="InterPro" id="IPR003313">
    <property type="entry name" value="AraC-bd"/>
</dbReference>
<dbReference type="PANTHER" id="PTHR11019:SF159">
    <property type="entry name" value="TRANSCRIPTIONAL REGULATOR-RELATED"/>
    <property type="match status" value="1"/>
</dbReference>
<evidence type="ECO:0000256" key="1">
    <source>
        <dbReference type="ARBA" id="ARBA00023125"/>
    </source>
</evidence>
<dbReference type="CDD" id="cd06124">
    <property type="entry name" value="cupin_NimR-like_N"/>
    <property type="match status" value="1"/>
</dbReference>
<dbReference type="GO" id="GO:0006355">
    <property type="term" value="P:regulation of DNA-templated transcription"/>
    <property type="evidence" value="ECO:0007669"/>
    <property type="project" value="InterPro"/>
</dbReference>
<dbReference type="AlphaFoldDB" id="A0A562Q2P8"/>
<proteinExistence type="predicted"/>
<dbReference type="GO" id="GO:0003677">
    <property type="term" value="F:DNA binding"/>
    <property type="evidence" value="ECO:0007669"/>
    <property type="project" value="UniProtKB-KW"/>
</dbReference>
<dbReference type="PANTHER" id="PTHR11019">
    <property type="entry name" value="HTH-TYPE TRANSCRIPTIONAL REGULATOR NIMR"/>
    <property type="match status" value="1"/>
</dbReference>
<dbReference type="Gene3D" id="2.60.120.10">
    <property type="entry name" value="Jelly Rolls"/>
    <property type="match status" value="1"/>
</dbReference>